<sequence length="99" mass="9472">MLLLRSGCGRVASAVADAADAAGGGDYTTASSAAALRAAFAPLSPALPTASGGGGAGGSTPPASPLLTHLVMVAGHAVFVGATWTPEAVADEANWVLEP</sequence>
<accession>A0ACC3CGK3</accession>
<reference evidence="1" key="1">
    <citation type="submission" date="2019-11" db="EMBL/GenBank/DDBJ databases">
        <title>Nori genome reveals adaptations in red seaweeds to the harsh intertidal environment.</title>
        <authorList>
            <person name="Wang D."/>
            <person name="Mao Y."/>
        </authorList>
    </citation>
    <scope>NUCLEOTIDE SEQUENCE</scope>
    <source>
        <tissue evidence="1">Gametophyte</tissue>
    </source>
</reference>
<name>A0ACC3CGK3_PYRYE</name>
<evidence type="ECO:0000313" key="1">
    <source>
        <dbReference type="EMBL" id="KAK1869340.1"/>
    </source>
</evidence>
<keyword evidence="2" id="KW-1185">Reference proteome</keyword>
<dbReference type="EMBL" id="CM020620">
    <property type="protein sequence ID" value="KAK1869340.1"/>
    <property type="molecule type" value="Genomic_DNA"/>
</dbReference>
<gene>
    <name evidence="1" type="ORF">I4F81_011817</name>
</gene>
<dbReference type="Proteomes" id="UP000798662">
    <property type="component" value="Chromosome 3"/>
</dbReference>
<protein>
    <submittedName>
        <fullName evidence="1">Uncharacterized protein</fullName>
    </submittedName>
</protein>
<proteinExistence type="predicted"/>
<comment type="caution">
    <text evidence="1">The sequence shown here is derived from an EMBL/GenBank/DDBJ whole genome shotgun (WGS) entry which is preliminary data.</text>
</comment>
<evidence type="ECO:0000313" key="2">
    <source>
        <dbReference type="Proteomes" id="UP000798662"/>
    </source>
</evidence>
<organism evidence="1 2">
    <name type="scientific">Pyropia yezoensis</name>
    <name type="common">Susabi-nori</name>
    <name type="synonym">Porphyra yezoensis</name>
    <dbReference type="NCBI Taxonomy" id="2788"/>
    <lineage>
        <taxon>Eukaryota</taxon>
        <taxon>Rhodophyta</taxon>
        <taxon>Bangiophyceae</taxon>
        <taxon>Bangiales</taxon>
        <taxon>Bangiaceae</taxon>
        <taxon>Pyropia</taxon>
    </lineage>
</organism>